<sequence length="498" mass="57375">MDCTIVWFRRDLRVHDHEPLLQAAASGLPVLGLYCFDTRDDETTSFGFSKTGPHRARFIRESVADLRGKLKELGTKLLIRSGKPEDVLAELARNLSVHAVYYHRELGSEEEEVERRMQKACPGISFHAYTGHNLIHPDDLPFPIAELPDVFSQFRKRVEQQLSVRPLQPAPAQLNTLDVEEGELPPAPAVPGKTAFLGGESEGMHRLQHYFFDIDGLRTYKDTRDGMLERDHSSKFSPYLALGCLSPRYIYWNIKRCEQERVANESTYWLFFELLWRDYFWLVHAKFGNRLFLPGGLFGLSIAWSRDPGPVQTWVNGETGYPLVDANMKELQQTGWMSNRGRQNVASFLVKNLGVDWRIGAEWFESSLLDYDVSSNYANWCYSAGVGNDSRVFRVFNVTKQGKDYDPSGRYAKKWLPVLEHVPGRLVYEVPSFSEAERVEHGIETYPRPMVNLFSSAETQKQKYEMAVRQAKSGEQKRRETARKKPKREKRGSWEDDY</sequence>
<dbReference type="InterPro" id="IPR002081">
    <property type="entry name" value="Cryptochrome/DNA_photolyase_1"/>
</dbReference>
<dbReference type="RefSeq" id="WP_254760017.1">
    <property type="nucleotide sequence ID" value="NZ_JANCLT010000009.1"/>
</dbReference>
<keyword evidence="5 8" id="KW-0157">Chromophore</keyword>
<organism evidence="11 12">
    <name type="scientific">Ectobacillus ponti</name>
    <dbReference type="NCBI Taxonomy" id="2961894"/>
    <lineage>
        <taxon>Bacteria</taxon>
        <taxon>Bacillati</taxon>
        <taxon>Bacillota</taxon>
        <taxon>Bacilli</taxon>
        <taxon>Bacillales</taxon>
        <taxon>Bacillaceae</taxon>
        <taxon>Ectobacillus</taxon>
    </lineage>
</organism>
<dbReference type="InterPro" id="IPR036155">
    <property type="entry name" value="Crypto/Photolyase_N_sf"/>
</dbReference>
<dbReference type="EMBL" id="JANCLT010000009">
    <property type="protein sequence ID" value="MCP8970098.1"/>
    <property type="molecule type" value="Genomic_DNA"/>
</dbReference>
<evidence type="ECO:0000313" key="11">
    <source>
        <dbReference type="EMBL" id="MCP8970098.1"/>
    </source>
</evidence>
<dbReference type="Pfam" id="PF03441">
    <property type="entry name" value="FAD_binding_7"/>
    <property type="match status" value="1"/>
</dbReference>
<accession>A0AA41XAD9</accession>
<dbReference type="PANTHER" id="PTHR11455">
    <property type="entry name" value="CRYPTOCHROME"/>
    <property type="match status" value="1"/>
</dbReference>
<evidence type="ECO:0000256" key="5">
    <source>
        <dbReference type="ARBA" id="ARBA00022991"/>
    </source>
</evidence>
<feature type="compositionally biased region" description="Basic and acidic residues" evidence="9">
    <location>
        <begin position="464"/>
        <end position="479"/>
    </location>
</feature>
<dbReference type="InterPro" id="IPR014729">
    <property type="entry name" value="Rossmann-like_a/b/a_fold"/>
</dbReference>
<evidence type="ECO:0000256" key="4">
    <source>
        <dbReference type="ARBA" id="ARBA00022827"/>
    </source>
</evidence>
<dbReference type="GO" id="GO:0071949">
    <property type="term" value="F:FAD binding"/>
    <property type="evidence" value="ECO:0007669"/>
    <property type="project" value="TreeGrafter"/>
</dbReference>
<evidence type="ECO:0000256" key="8">
    <source>
        <dbReference type="RuleBase" id="RU367151"/>
    </source>
</evidence>
<dbReference type="InterPro" id="IPR006050">
    <property type="entry name" value="DNA_photolyase_N"/>
</dbReference>
<feature type="binding site" evidence="6">
    <location>
        <position position="220"/>
    </location>
    <ligand>
        <name>FAD</name>
        <dbReference type="ChEBI" id="CHEBI:57692"/>
    </ligand>
</feature>
<dbReference type="InterPro" id="IPR014133">
    <property type="entry name" value="Cry_DASH"/>
</dbReference>
<gene>
    <name evidence="11" type="ORF">NK662_16360</name>
</gene>
<dbReference type="AlphaFoldDB" id="A0AA41XAD9"/>
<keyword evidence="3 6" id="KW-0285">Flavoprotein</keyword>
<name>A0AA41XAD9_9BACI</name>
<dbReference type="Gene3D" id="1.25.40.80">
    <property type="match status" value="1"/>
</dbReference>
<dbReference type="InterPro" id="IPR036134">
    <property type="entry name" value="Crypto/Photolyase_FAD-like_sf"/>
</dbReference>
<evidence type="ECO:0000256" key="1">
    <source>
        <dbReference type="ARBA" id="ARBA00005862"/>
    </source>
</evidence>
<evidence type="ECO:0000313" key="12">
    <source>
        <dbReference type="Proteomes" id="UP001156102"/>
    </source>
</evidence>
<dbReference type="GO" id="GO:0003677">
    <property type="term" value="F:DNA binding"/>
    <property type="evidence" value="ECO:0007669"/>
    <property type="project" value="TreeGrafter"/>
</dbReference>
<dbReference type="PANTHER" id="PTHR11455:SF22">
    <property type="entry name" value="CRYPTOCHROME DASH"/>
    <property type="match status" value="1"/>
</dbReference>
<feature type="binding site" evidence="6">
    <location>
        <begin position="370"/>
        <end position="372"/>
    </location>
    <ligand>
        <name>FAD</name>
        <dbReference type="ChEBI" id="CHEBI:57692"/>
    </ligand>
</feature>
<proteinExistence type="inferred from homology"/>
<protein>
    <recommendedName>
        <fullName evidence="2 8">Cryptochrome DASH</fullName>
    </recommendedName>
</protein>
<dbReference type="SUPFAM" id="SSF52425">
    <property type="entry name" value="Cryptochrome/photolyase, N-terminal domain"/>
    <property type="match status" value="1"/>
</dbReference>
<feature type="site" description="Electron transfer via tryptophanyl radical" evidence="7">
    <location>
        <position position="357"/>
    </location>
</feature>
<reference evidence="11" key="1">
    <citation type="submission" date="2022-07" db="EMBL/GenBank/DDBJ databases">
        <authorList>
            <person name="Li W.-J."/>
            <person name="Deng Q.-Q."/>
        </authorList>
    </citation>
    <scope>NUCLEOTIDE SEQUENCE</scope>
    <source>
        <strain evidence="11">SYSU M60031</strain>
    </source>
</reference>
<evidence type="ECO:0000256" key="3">
    <source>
        <dbReference type="ARBA" id="ARBA00022630"/>
    </source>
</evidence>
<dbReference type="Gene3D" id="1.10.579.10">
    <property type="entry name" value="DNA Cyclobutane Dipyrimidine Photolyase, subunit A, domain 3"/>
    <property type="match status" value="1"/>
</dbReference>
<comment type="similarity">
    <text evidence="1 8">Belongs to the DNA photolyase class-1 family.</text>
</comment>
<dbReference type="PROSITE" id="PS51645">
    <property type="entry name" value="PHR_CRY_ALPHA_BETA"/>
    <property type="match status" value="1"/>
</dbReference>
<evidence type="ECO:0000256" key="7">
    <source>
        <dbReference type="PIRSR" id="PIRSR602081-2"/>
    </source>
</evidence>
<feature type="region of interest" description="Disordered" evidence="9">
    <location>
        <begin position="464"/>
        <end position="498"/>
    </location>
</feature>
<dbReference type="SUPFAM" id="SSF48173">
    <property type="entry name" value="Cryptochrome/photolyase FAD-binding domain"/>
    <property type="match status" value="1"/>
</dbReference>
<dbReference type="Proteomes" id="UP001156102">
    <property type="component" value="Unassembled WGS sequence"/>
</dbReference>
<keyword evidence="4 6" id="KW-0274">FAD</keyword>
<feature type="domain" description="Photolyase/cryptochrome alpha/beta" evidence="10">
    <location>
        <begin position="2"/>
        <end position="134"/>
    </location>
</feature>
<evidence type="ECO:0000256" key="6">
    <source>
        <dbReference type="PIRSR" id="PIRSR602081-1"/>
    </source>
</evidence>
<dbReference type="Pfam" id="PF00875">
    <property type="entry name" value="DNA_photolyase"/>
    <property type="match status" value="1"/>
</dbReference>
<keyword evidence="12" id="KW-1185">Reference proteome</keyword>
<feature type="binding site" evidence="6">
    <location>
        <begin position="233"/>
        <end position="237"/>
    </location>
    <ligand>
        <name>FAD</name>
        <dbReference type="ChEBI" id="CHEBI:57692"/>
    </ligand>
</feature>
<evidence type="ECO:0000256" key="9">
    <source>
        <dbReference type="SAM" id="MobiDB-lite"/>
    </source>
</evidence>
<dbReference type="NCBIfam" id="TIGR02765">
    <property type="entry name" value="crypto_DASH"/>
    <property type="match status" value="1"/>
</dbReference>
<evidence type="ECO:0000259" key="10">
    <source>
        <dbReference type="PROSITE" id="PS51645"/>
    </source>
</evidence>
<dbReference type="GO" id="GO:0000719">
    <property type="term" value="P:photoreactive repair"/>
    <property type="evidence" value="ECO:0007669"/>
    <property type="project" value="TreeGrafter"/>
</dbReference>
<comment type="cofactor">
    <cofactor evidence="8">
        <name>(6R)-5,10-methylene-5,6,7,8-tetrahydrofolate</name>
        <dbReference type="ChEBI" id="CHEBI:15636"/>
    </cofactor>
    <text evidence="8">Binds 1 5,10-methenyltetrahydrofolate (MTHF) per subunit.</text>
</comment>
<feature type="binding site" evidence="6">
    <location>
        <begin position="273"/>
        <end position="280"/>
    </location>
    <ligand>
        <name>FAD</name>
        <dbReference type="ChEBI" id="CHEBI:57692"/>
    </ligand>
</feature>
<feature type="site" description="Electron transfer via tryptophanyl radical" evidence="7">
    <location>
        <position position="380"/>
    </location>
</feature>
<feature type="compositionally biased region" description="Basic residues" evidence="9">
    <location>
        <begin position="480"/>
        <end position="490"/>
    </location>
</feature>
<dbReference type="Gene3D" id="3.40.50.620">
    <property type="entry name" value="HUPs"/>
    <property type="match status" value="1"/>
</dbReference>
<comment type="function">
    <text evidence="8">May have a photoreceptor function.</text>
</comment>
<evidence type="ECO:0000256" key="2">
    <source>
        <dbReference type="ARBA" id="ARBA00017881"/>
    </source>
</evidence>
<dbReference type="GO" id="GO:0003904">
    <property type="term" value="F:deoxyribodipyrimidine photo-lyase activity"/>
    <property type="evidence" value="ECO:0007669"/>
    <property type="project" value="TreeGrafter"/>
</dbReference>
<comment type="caution">
    <text evidence="11">The sequence shown here is derived from an EMBL/GenBank/DDBJ whole genome shotgun (WGS) entry which is preliminary data.</text>
</comment>
<feature type="site" description="Electron transfer via tryptophanyl radical" evidence="7">
    <location>
        <position position="304"/>
    </location>
</feature>
<dbReference type="PRINTS" id="PR00147">
    <property type="entry name" value="DNAPHOTLYASE"/>
</dbReference>
<dbReference type="InterPro" id="IPR005101">
    <property type="entry name" value="Cryptochr/Photolyase_FAD-bd"/>
</dbReference>
<comment type="cofactor">
    <cofactor evidence="6 8">
        <name>FAD</name>
        <dbReference type="ChEBI" id="CHEBI:57692"/>
    </cofactor>
    <text evidence="6 8">Binds 1 FAD per subunit.</text>
</comment>